<evidence type="ECO:0000313" key="2">
    <source>
        <dbReference type="EMBL" id="KKU33698.1"/>
    </source>
</evidence>
<dbReference type="InterPro" id="IPR007427">
    <property type="entry name" value="DUF475"/>
</dbReference>
<dbReference type="NCBIfam" id="NF010612">
    <property type="entry name" value="PRK14013.1-2"/>
    <property type="match status" value="1"/>
</dbReference>
<sequence length="308" mass="34733">MFQSFIILFGLALFEIISSIDNAVVNAHVLKTVPEKYRKFFLFWGLLLAVFVMRGILPFVIVWLANASLSLPEVFRLSFSDPLLVEQSLEHSKPLLLLGGGVYLFFVFLSWLFLEEKKYAFLVEHFLHRQSVWFYAVSSLFITAVIYFSIKENALLALAASIGSTAFFITDGFRKNAEAAEQKLEKKSSMSAWSKLLYLEVLDASFSIDGVIGAFAFTLSVPLILLGNGLGAFVVREFTVKGMNFISKFAYLKNGAMYSIGFLGAIMVLESFGKEFPFWIAPLNTTLLLLIFLGLSWRELRDVKRAKK</sequence>
<proteinExistence type="predicted"/>
<reference evidence="2 3" key="1">
    <citation type="journal article" date="2015" name="Nature">
        <title>rRNA introns, odd ribosomes, and small enigmatic genomes across a large radiation of phyla.</title>
        <authorList>
            <person name="Brown C.T."/>
            <person name="Hug L.A."/>
            <person name="Thomas B.C."/>
            <person name="Sharon I."/>
            <person name="Castelle C.J."/>
            <person name="Singh A."/>
            <person name="Wilkins M.J."/>
            <person name="Williams K.H."/>
            <person name="Banfield J.F."/>
        </authorList>
    </citation>
    <scope>NUCLEOTIDE SEQUENCE [LARGE SCALE GENOMIC DNA]</scope>
</reference>
<feature type="transmembrane region" description="Helical" evidence="1">
    <location>
        <begin position="6"/>
        <end position="29"/>
    </location>
</feature>
<organism evidence="2 3">
    <name type="scientific">Candidatus Uhrbacteria bacterium GW2011_GWF2_46_218</name>
    <dbReference type="NCBI Taxonomy" id="1619001"/>
    <lineage>
        <taxon>Bacteria</taxon>
        <taxon>Candidatus Uhriibacteriota</taxon>
    </lineage>
</organism>
<feature type="transmembrane region" description="Helical" evidence="1">
    <location>
        <begin position="278"/>
        <end position="297"/>
    </location>
</feature>
<dbReference type="Pfam" id="PF04332">
    <property type="entry name" value="DUF475"/>
    <property type="match status" value="1"/>
</dbReference>
<feature type="transmembrane region" description="Helical" evidence="1">
    <location>
        <begin position="95"/>
        <end position="114"/>
    </location>
</feature>
<keyword evidence="1" id="KW-1133">Transmembrane helix</keyword>
<comment type="caution">
    <text evidence="2">The sequence shown here is derived from an EMBL/GenBank/DDBJ whole genome shotgun (WGS) entry which is preliminary data.</text>
</comment>
<gene>
    <name evidence="2" type="ORF">UX45_C0007G0025</name>
</gene>
<keyword evidence="1" id="KW-0812">Transmembrane</keyword>
<accession>A0A0G1RUQ9</accession>
<feature type="transmembrane region" description="Helical" evidence="1">
    <location>
        <begin position="126"/>
        <end position="148"/>
    </location>
</feature>
<feature type="transmembrane region" description="Helical" evidence="1">
    <location>
        <begin position="41"/>
        <end position="65"/>
    </location>
</feature>
<protein>
    <submittedName>
        <fullName evidence="2">Putative membrane protein</fullName>
    </submittedName>
</protein>
<dbReference type="Proteomes" id="UP000034705">
    <property type="component" value="Unassembled WGS sequence"/>
</dbReference>
<name>A0A0G1RUQ9_9BACT</name>
<dbReference type="AlphaFoldDB" id="A0A0G1RUQ9"/>
<dbReference type="EMBL" id="LCMG01000007">
    <property type="protein sequence ID" value="KKU33698.1"/>
    <property type="molecule type" value="Genomic_DNA"/>
</dbReference>
<dbReference type="PATRIC" id="fig|1619001.3.peg.428"/>
<evidence type="ECO:0000256" key="1">
    <source>
        <dbReference type="SAM" id="Phobius"/>
    </source>
</evidence>
<feature type="transmembrane region" description="Helical" evidence="1">
    <location>
        <begin position="214"/>
        <end position="235"/>
    </location>
</feature>
<keyword evidence="1" id="KW-0472">Membrane</keyword>
<evidence type="ECO:0000313" key="3">
    <source>
        <dbReference type="Proteomes" id="UP000034705"/>
    </source>
</evidence>
<dbReference type="PANTHER" id="PTHR30238">
    <property type="entry name" value="MEMBRANE BOUND PREDICTED REDOX MODULATOR"/>
    <property type="match status" value="1"/>
</dbReference>
<feature type="transmembrane region" description="Helical" evidence="1">
    <location>
        <begin position="255"/>
        <end position="272"/>
    </location>
</feature>
<dbReference type="PANTHER" id="PTHR30238:SF4">
    <property type="entry name" value="SLL1022 PROTEIN"/>
    <property type="match status" value="1"/>
</dbReference>